<keyword evidence="2" id="KW-1185">Reference proteome</keyword>
<evidence type="ECO:0000313" key="1">
    <source>
        <dbReference type="EMBL" id="AFZ34303.1"/>
    </source>
</evidence>
<reference evidence="2" key="1">
    <citation type="journal article" date="2013" name="Proc. Natl. Acad. Sci. U.S.A.">
        <title>Improving the coverage of the cyanobacterial phylum using diversity-driven genome sequencing.</title>
        <authorList>
            <person name="Shih P.M."/>
            <person name="Wu D."/>
            <person name="Latifi A."/>
            <person name="Axen S.D."/>
            <person name="Fewer D.P."/>
            <person name="Talla E."/>
            <person name="Calteau A."/>
            <person name="Cai F."/>
            <person name="Tandeau de Marsac N."/>
            <person name="Rippka R."/>
            <person name="Herdman M."/>
            <person name="Sivonen K."/>
            <person name="Coursin T."/>
            <person name="Laurent T."/>
            <person name="Goodwin L."/>
            <person name="Nolan M."/>
            <person name="Davenport K.W."/>
            <person name="Han C.S."/>
            <person name="Rubin E.M."/>
            <person name="Eisen J.A."/>
            <person name="Woyke T."/>
            <person name="Gugger M."/>
            <person name="Kerfeld C.A."/>
        </authorList>
    </citation>
    <scope>NUCLEOTIDE SEQUENCE [LARGE SCALE GENOMIC DNA]</scope>
    <source>
        <strain evidence="2">ATCC 29371 / PCC 7437</strain>
    </source>
</reference>
<evidence type="ECO:0000313" key="2">
    <source>
        <dbReference type="Proteomes" id="UP000010473"/>
    </source>
</evidence>
<sequence>MLTFRDNNLRLMKPKFKTVQAWEQAQMLMQPALIRILDNIRKQLDNSAWKGEYKEVVDPIPGYHLCLTSQGKLIEIDIWELCYQVCFQNYLTLPNNIFSSYDQSSHEVEIDTRLIDDTGEVDWQFLEAKAQKSVRQVFENLPDQKI</sequence>
<name>K9XP45_STAC7</name>
<dbReference type="KEGG" id="scs:Sta7437_0709"/>
<organism evidence="1 2">
    <name type="scientific">Stanieria cyanosphaera (strain ATCC 29371 / PCC 7437)</name>
    <dbReference type="NCBI Taxonomy" id="111780"/>
    <lineage>
        <taxon>Bacteria</taxon>
        <taxon>Bacillati</taxon>
        <taxon>Cyanobacteriota</taxon>
        <taxon>Cyanophyceae</taxon>
        <taxon>Pleurocapsales</taxon>
        <taxon>Dermocarpellaceae</taxon>
        <taxon>Stanieria</taxon>
    </lineage>
</organism>
<dbReference type="Proteomes" id="UP000010473">
    <property type="component" value="Chromosome"/>
</dbReference>
<dbReference type="eggNOG" id="ENOG5032UBP">
    <property type="taxonomic scope" value="Bacteria"/>
</dbReference>
<accession>K9XP45</accession>
<dbReference type="PATRIC" id="fig|111780.3.peg.739"/>
<dbReference type="EMBL" id="CP003653">
    <property type="protein sequence ID" value="AFZ34303.1"/>
    <property type="molecule type" value="Genomic_DNA"/>
</dbReference>
<dbReference type="STRING" id="111780.Sta7437_0709"/>
<dbReference type="HOGENOM" id="CLU_129905_0_0_3"/>
<proteinExistence type="predicted"/>
<dbReference type="AlphaFoldDB" id="K9XP45"/>
<dbReference type="RefSeq" id="WP_015191976.1">
    <property type="nucleotide sequence ID" value="NC_019748.1"/>
</dbReference>
<protein>
    <submittedName>
        <fullName evidence="1">Uncharacterized protein</fullName>
    </submittedName>
</protein>
<gene>
    <name evidence="1" type="ordered locus">Sta7437_0709</name>
</gene>